<protein>
    <submittedName>
        <fullName evidence="1">PCMT-protein-L-isoaspartate(D-aspartate) O-methyltransferase</fullName>
    </submittedName>
</protein>
<dbReference type="RefSeq" id="WP_006997344.1">
    <property type="nucleotide sequence ID" value="NZ_CH724130.1"/>
</dbReference>
<keyword evidence="1" id="KW-0489">Methyltransferase</keyword>
<reference evidence="1 2" key="1">
    <citation type="submission" date="2006-04" db="EMBL/GenBank/DDBJ databases">
        <authorList>
            <person name="Giovannoni S.J."/>
            <person name="Cho J.-C."/>
            <person name="Ferriera S."/>
            <person name="Johnson J."/>
            <person name="Kravitz S."/>
            <person name="Halpern A."/>
            <person name="Remington K."/>
            <person name="Beeson K."/>
            <person name="Tran B."/>
            <person name="Rogers Y.-H."/>
            <person name="Friedman R."/>
            <person name="Venter J.C."/>
        </authorList>
    </citation>
    <scope>NUCLEOTIDE SEQUENCE [LARGE SCALE GENOMIC DNA]</scope>
    <source>
        <strain evidence="1 2">HTCC1002</strain>
    </source>
</reference>
<name>Q1V1X1_PELU1</name>
<dbReference type="Gene3D" id="3.40.50.150">
    <property type="entry name" value="Vaccinia Virus protein VP39"/>
    <property type="match status" value="1"/>
</dbReference>
<dbReference type="Proteomes" id="UP000005306">
    <property type="component" value="Unassembled WGS sequence"/>
</dbReference>
<dbReference type="HOGENOM" id="CLU_095324_1_0_5"/>
<evidence type="ECO:0000313" key="2">
    <source>
        <dbReference type="Proteomes" id="UP000005306"/>
    </source>
</evidence>
<comment type="caution">
    <text evidence="1">The sequence shown here is derived from an EMBL/GenBank/DDBJ whole genome shotgun (WGS) entry which is preliminary data.</text>
</comment>
<dbReference type="GO" id="GO:0008168">
    <property type="term" value="F:methyltransferase activity"/>
    <property type="evidence" value="ECO:0007669"/>
    <property type="project" value="UniProtKB-KW"/>
</dbReference>
<dbReference type="SUPFAM" id="SSF53335">
    <property type="entry name" value="S-adenosyl-L-methionine-dependent methyltransferases"/>
    <property type="match status" value="1"/>
</dbReference>
<dbReference type="GO" id="GO:0032259">
    <property type="term" value="P:methylation"/>
    <property type="evidence" value="ECO:0007669"/>
    <property type="project" value="UniProtKB-KW"/>
</dbReference>
<sequence length="234" mass="27736">MIEVLISRLRKILPDTIFNFFRRILTALITPILFSYKSGHFLSSIQSKAVDKKNNPIPWYTYSCIDFLQTFNFKNKKILEFGSGQSSIWWSKLSQEVHSLEDNEYYEKKISKLKINNLKVYNCDTYLNNFDKLNFENFFFDIIVVDGFDRFLSFKKSLDLISKTGIFIFDNSEGYNEPRDNYKSHPILNMMSEQGFQRIDFYGYAPGVIKKHCTSVFHKQTSFINQLNFNIKRF</sequence>
<proteinExistence type="predicted"/>
<accession>Q1V1X1</accession>
<keyword evidence="1" id="KW-0808">Transferase</keyword>
<gene>
    <name evidence="1" type="ORF">PU1002_03531</name>
</gene>
<dbReference type="GeneID" id="66295064"/>
<dbReference type="InterPro" id="IPR029063">
    <property type="entry name" value="SAM-dependent_MTases_sf"/>
</dbReference>
<dbReference type="AlphaFoldDB" id="Q1V1X1"/>
<organism evidence="1 2">
    <name type="scientific">Pelagibacter ubique (strain HTCC1002)</name>
    <dbReference type="NCBI Taxonomy" id="314261"/>
    <lineage>
        <taxon>Bacteria</taxon>
        <taxon>Pseudomonadati</taxon>
        <taxon>Pseudomonadota</taxon>
        <taxon>Alphaproteobacteria</taxon>
        <taxon>Candidatus Pelagibacterales</taxon>
        <taxon>Candidatus Pelagibacteraceae</taxon>
        <taxon>Candidatus Pelagibacter</taxon>
    </lineage>
</organism>
<evidence type="ECO:0000313" key="1">
    <source>
        <dbReference type="EMBL" id="EAS84757.1"/>
    </source>
</evidence>
<dbReference type="EMBL" id="AAPV01000001">
    <property type="protein sequence ID" value="EAS84757.1"/>
    <property type="molecule type" value="Genomic_DNA"/>
</dbReference>